<sequence>MARLEAGIAIPAALRRYPDLALADEPLTRHPVLLSRGLRALPVHTR</sequence>
<dbReference type="Proteomes" id="UP001501598">
    <property type="component" value="Unassembled WGS sequence"/>
</dbReference>
<dbReference type="RefSeq" id="WP_345425641.1">
    <property type="nucleotide sequence ID" value="NZ_BAABGT010000097.1"/>
</dbReference>
<keyword evidence="2" id="KW-1185">Reference proteome</keyword>
<evidence type="ECO:0000313" key="2">
    <source>
        <dbReference type="Proteomes" id="UP001501598"/>
    </source>
</evidence>
<evidence type="ECO:0008006" key="3">
    <source>
        <dbReference type="Google" id="ProtNLM"/>
    </source>
</evidence>
<dbReference type="Gene3D" id="1.10.630.10">
    <property type="entry name" value="Cytochrome P450"/>
    <property type="match status" value="1"/>
</dbReference>
<organism evidence="1 2">
    <name type="scientific">Pseudonocardia xishanensis</name>
    <dbReference type="NCBI Taxonomy" id="630995"/>
    <lineage>
        <taxon>Bacteria</taxon>
        <taxon>Bacillati</taxon>
        <taxon>Actinomycetota</taxon>
        <taxon>Actinomycetes</taxon>
        <taxon>Pseudonocardiales</taxon>
        <taxon>Pseudonocardiaceae</taxon>
        <taxon>Pseudonocardia</taxon>
    </lineage>
</organism>
<accession>A0ABP8RZX9</accession>
<evidence type="ECO:0000313" key="1">
    <source>
        <dbReference type="EMBL" id="GAA4556363.1"/>
    </source>
</evidence>
<comment type="caution">
    <text evidence="1">The sequence shown here is derived from an EMBL/GenBank/DDBJ whole genome shotgun (WGS) entry which is preliminary data.</text>
</comment>
<dbReference type="EMBL" id="BAABGT010000097">
    <property type="protein sequence ID" value="GAA4556363.1"/>
    <property type="molecule type" value="Genomic_DNA"/>
</dbReference>
<dbReference type="InterPro" id="IPR036396">
    <property type="entry name" value="Cyt_P450_sf"/>
</dbReference>
<name>A0ABP8RZX9_9PSEU</name>
<dbReference type="SUPFAM" id="SSF48264">
    <property type="entry name" value="Cytochrome P450"/>
    <property type="match status" value="1"/>
</dbReference>
<proteinExistence type="predicted"/>
<reference evidence="2" key="1">
    <citation type="journal article" date="2019" name="Int. J. Syst. Evol. Microbiol.">
        <title>The Global Catalogue of Microorganisms (GCM) 10K type strain sequencing project: providing services to taxonomists for standard genome sequencing and annotation.</title>
        <authorList>
            <consortium name="The Broad Institute Genomics Platform"/>
            <consortium name="The Broad Institute Genome Sequencing Center for Infectious Disease"/>
            <person name="Wu L."/>
            <person name="Ma J."/>
        </authorList>
    </citation>
    <scope>NUCLEOTIDE SEQUENCE [LARGE SCALE GENOMIC DNA]</scope>
    <source>
        <strain evidence="2">JCM 17906</strain>
    </source>
</reference>
<protein>
    <recommendedName>
        <fullName evidence="3">Cytochrome P450</fullName>
    </recommendedName>
</protein>
<gene>
    <name evidence="1" type="ORF">GCM10023175_58360</name>
</gene>